<dbReference type="KEGG" id="clus:A9F13_05g00253"/>
<reference evidence="1 2" key="1">
    <citation type="submission" date="2017-04" db="EMBL/GenBank/DDBJ databases">
        <title>Draft genome of the yeast Clavispora lusitaniae type strain CBS 6936.</title>
        <authorList>
            <person name="Durrens P."/>
            <person name="Klopp C."/>
            <person name="Biteau N."/>
            <person name="Fitton-Ouhabi V."/>
            <person name="Dementhon K."/>
            <person name="Accoceberry I."/>
            <person name="Sherman D.J."/>
            <person name="Noel T."/>
        </authorList>
    </citation>
    <scope>NUCLEOTIDE SEQUENCE [LARGE SCALE GENOMIC DNA]</scope>
    <source>
        <strain evidence="1 2">CBS 6936</strain>
    </source>
</reference>
<dbReference type="InterPro" id="IPR020233">
    <property type="entry name" value="Slm4"/>
</dbReference>
<protein>
    <submittedName>
        <fullName evidence="1">Uncharacterized protein</fullName>
    </submittedName>
</protein>
<sequence length="143" mass="15910">MLQPKQILRVLSQVITDKPLSTSNKSPLSVVLLSNKGLPLATANVPDLVDPDQLKIYSLWALNSLRQQDKSGNKDLDCWSVLELDENLRAMVKAFTTFEANDMREEMYAMLFYEADYDDALAKAQLDAVTDALSQGLAGYVPN</sequence>
<proteinExistence type="predicted"/>
<accession>A0AA91T2N6</accession>
<dbReference type="AlphaFoldDB" id="A0AA91T2N6"/>
<organism evidence="1 2">
    <name type="scientific">Clavispora lusitaniae</name>
    <name type="common">Candida lusitaniae</name>
    <dbReference type="NCBI Taxonomy" id="36911"/>
    <lineage>
        <taxon>Eukaryota</taxon>
        <taxon>Fungi</taxon>
        <taxon>Dikarya</taxon>
        <taxon>Ascomycota</taxon>
        <taxon>Saccharomycotina</taxon>
        <taxon>Pichiomycetes</taxon>
        <taxon>Metschnikowiaceae</taxon>
        <taxon>Clavispora</taxon>
    </lineage>
</organism>
<evidence type="ECO:0000313" key="2">
    <source>
        <dbReference type="Proteomes" id="UP000195602"/>
    </source>
</evidence>
<dbReference type="EMBL" id="LYUB02000005">
    <property type="protein sequence ID" value="OVF09242.1"/>
    <property type="molecule type" value="Genomic_DNA"/>
</dbReference>
<name>A0AA91T2N6_CLALS</name>
<evidence type="ECO:0000313" key="1">
    <source>
        <dbReference type="EMBL" id="OVF09242.1"/>
    </source>
</evidence>
<comment type="caution">
    <text evidence="1">The sequence shown here is derived from an EMBL/GenBank/DDBJ whole genome shotgun (WGS) entry which is preliminary data.</text>
</comment>
<gene>
    <name evidence="1" type="ORF">A9F13_05g00253</name>
</gene>
<dbReference type="GO" id="GO:0071986">
    <property type="term" value="C:Ragulator complex"/>
    <property type="evidence" value="ECO:0007669"/>
    <property type="project" value="InterPro"/>
</dbReference>
<dbReference type="Pfam" id="PF16818">
    <property type="entry name" value="SLM4"/>
    <property type="match status" value="1"/>
</dbReference>
<dbReference type="GO" id="GO:0007165">
    <property type="term" value="P:signal transduction"/>
    <property type="evidence" value="ECO:0007669"/>
    <property type="project" value="InterPro"/>
</dbReference>
<dbReference type="Proteomes" id="UP000195602">
    <property type="component" value="Unassembled WGS sequence"/>
</dbReference>